<dbReference type="EMBL" id="HBFQ01026718">
    <property type="protein sequence ID" value="CAD8844488.1"/>
    <property type="molecule type" value="Transcribed_RNA"/>
</dbReference>
<sequence>MWRNDFAQDAPSPNRDSALRNTALKARIQGFGSGPVPPRQEGVSEKLLAALQKGFDAFDRMATREDTAFDECEAPVAQVPMNLTRSGAQAKVQPHRKEPRPAEPGIDWKLAVNTVCQGGNVSSFVHLATECGDEQEESLVGSVLAEELLRATKRDATIRILIVVRAVVAGGYLPCASCALRDACRQKLLQLCEVPVFQRQAEEILEMFEALPEIKAPDSDGSDKVDDLLDFGDLVPTEADLLNLSERAVDEDRDRTAHVGAPSSLQPSRPAATQVDLLGIDHVAETTEDVDVDGFQHVAPSVTSQVQCGASALGEFQVVESATVTRYPILEDRKSEPPTDRKLTNDLLNLEPACEVVGQFTRKESIAFLPQPPKSRSPVMIVQR</sequence>
<name>A0A7S1A7E8_NOCSC</name>
<accession>A0A7S1A7E8</accession>
<organism evidence="1">
    <name type="scientific">Noctiluca scintillans</name>
    <name type="common">Sea sparkle</name>
    <name type="synonym">Red tide dinoflagellate</name>
    <dbReference type="NCBI Taxonomy" id="2966"/>
    <lineage>
        <taxon>Eukaryota</taxon>
        <taxon>Sar</taxon>
        <taxon>Alveolata</taxon>
        <taxon>Dinophyceae</taxon>
        <taxon>Noctilucales</taxon>
        <taxon>Noctilucaceae</taxon>
        <taxon>Noctiluca</taxon>
    </lineage>
</organism>
<dbReference type="AlphaFoldDB" id="A0A7S1A7E8"/>
<protein>
    <submittedName>
        <fullName evidence="1">Uncharacterized protein</fullName>
    </submittedName>
</protein>
<gene>
    <name evidence="1" type="ORF">NSCI0253_LOCUS18838</name>
</gene>
<proteinExistence type="predicted"/>
<reference evidence="1" key="1">
    <citation type="submission" date="2021-01" db="EMBL/GenBank/DDBJ databases">
        <authorList>
            <person name="Corre E."/>
            <person name="Pelletier E."/>
            <person name="Niang G."/>
            <person name="Scheremetjew M."/>
            <person name="Finn R."/>
            <person name="Kale V."/>
            <person name="Holt S."/>
            <person name="Cochrane G."/>
            <person name="Meng A."/>
            <person name="Brown T."/>
            <person name="Cohen L."/>
        </authorList>
    </citation>
    <scope>NUCLEOTIDE SEQUENCE</scope>
</reference>
<evidence type="ECO:0000313" key="1">
    <source>
        <dbReference type="EMBL" id="CAD8844488.1"/>
    </source>
</evidence>